<keyword evidence="3" id="KW-0813">Transport</keyword>
<evidence type="ECO:0000256" key="8">
    <source>
        <dbReference type="SAM" id="MobiDB-lite"/>
    </source>
</evidence>
<proteinExistence type="inferred from homology"/>
<evidence type="ECO:0000256" key="7">
    <source>
        <dbReference type="ARBA" id="ARBA00023136"/>
    </source>
</evidence>
<feature type="transmembrane region" description="Helical" evidence="9">
    <location>
        <begin position="49"/>
        <end position="69"/>
    </location>
</feature>
<organism evidence="10 11">
    <name type="scientific">Plantactinospora mayteni</name>
    <dbReference type="NCBI Taxonomy" id="566021"/>
    <lineage>
        <taxon>Bacteria</taxon>
        <taxon>Bacillati</taxon>
        <taxon>Actinomycetota</taxon>
        <taxon>Actinomycetes</taxon>
        <taxon>Micromonosporales</taxon>
        <taxon>Micromonosporaceae</taxon>
        <taxon>Plantactinospora</taxon>
    </lineage>
</organism>
<feature type="transmembrane region" description="Helical" evidence="9">
    <location>
        <begin position="272"/>
        <end position="295"/>
    </location>
</feature>
<dbReference type="Pfam" id="PF01554">
    <property type="entry name" value="MatE"/>
    <property type="match status" value="2"/>
</dbReference>
<dbReference type="PIRSF" id="PIRSF006603">
    <property type="entry name" value="DinF"/>
    <property type="match status" value="1"/>
</dbReference>
<comment type="subcellular location">
    <subcellularLocation>
        <location evidence="1">Cell membrane</location>
        <topology evidence="1">Multi-pass membrane protein</topology>
    </subcellularLocation>
</comment>
<evidence type="ECO:0000256" key="1">
    <source>
        <dbReference type="ARBA" id="ARBA00004651"/>
    </source>
</evidence>
<feature type="transmembrane region" description="Helical" evidence="9">
    <location>
        <begin position="383"/>
        <end position="405"/>
    </location>
</feature>
<feature type="transmembrane region" description="Helical" evidence="9">
    <location>
        <begin position="417"/>
        <end position="436"/>
    </location>
</feature>
<feature type="compositionally biased region" description="Low complexity" evidence="8">
    <location>
        <begin position="19"/>
        <end position="38"/>
    </location>
</feature>
<comment type="caution">
    <text evidence="10">The sequence shown here is derived from an EMBL/GenBank/DDBJ whole genome shotgun (WGS) entry which is preliminary data.</text>
</comment>
<dbReference type="NCBIfam" id="TIGR00797">
    <property type="entry name" value="matE"/>
    <property type="match status" value="1"/>
</dbReference>
<dbReference type="InterPro" id="IPR002528">
    <property type="entry name" value="MATE_fam"/>
</dbReference>
<feature type="transmembrane region" description="Helical" evidence="9">
    <location>
        <begin position="167"/>
        <end position="189"/>
    </location>
</feature>
<evidence type="ECO:0000256" key="5">
    <source>
        <dbReference type="ARBA" id="ARBA00022692"/>
    </source>
</evidence>
<accession>A0ABQ4EQ37</accession>
<feature type="transmembrane region" description="Helical" evidence="9">
    <location>
        <begin position="307"/>
        <end position="333"/>
    </location>
</feature>
<keyword evidence="7 9" id="KW-0472">Membrane</keyword>
<keyword evidence="5 9" id="KW-0812">Transmembrane</keyword>
<evidence type="ECO:0000256" key="3">
    <source>
        <dbReference type="ARBA" id="ARBA00022448"/>
    </source>
</evidence>
<name>A0ABQ4EQ37_9ACTN</name>
<keyword evidence="4" id="KW-1003">Cell membrane</keyword>
<feature type="transmembrane region" description="Helical" evidence="9">
    <location>
        <begin position="442"/>
        <end position="460"/>
    </location>
</feature>
<dbReference type="Proteomes" id="UP000621500">
    <property type="component" value="Unassembled WGS sequence"/>
</dbReference>
<evidence type="ECO:0000313" key="11">
    <source>
        <dbReference type="Proteomes" id="UP000621500"/>
    </source>
</evidence>
<evidence type="ECO:0000256" key="2">
    <source>
        <dbReference type="ARBA" id="ARBA00010199"/>
    </source>
</evidence>
<reference evidence="10 11" key="1">
    <citation type="submission" date="2021-01" db="EMBL/GenBank/DDBJ databases">
        <title>Whole genome shotgun sequence of Plantactinospora mayteni NBRC 109088.</title>
        <authorList>
            <person name="Komaki H."/>
            <person name="Tamura T."/>
        </authorList>
    </citation>
    <scope>NUCLEOTIDE SEQUENCE [LARGE SCALE GENOMIC DNA]</scope>
    <source>
        <strain evidence="10 11">NBRC 109088</strain>
    </source>
</reference>
<evidence type="ECO:0000256" key="9">
    <source>
        <dbReference type="SAM" id="Phobius"/>
    </source>
</evidence>
<dbReference type="PANTHER" id="PTHR42893">
    <property type="entry name" value="PROTEIN DETOXIFICATION 44, CHLOROPLASTIC-RELATED"/>
    <property type="match status" value="1"/>
</dbReference>
<keyword evidence="6 9" id="KW-1133">Transmembrane helix</keyword>
<dbReference type="PANTHER" id="PTHR42893:SF46">
    <property type="entry name" value="PROTEIN DETOXIFICATION 44, CHLOROPLASTIC"/>
    <property type="match status" value="1"/>
</dbReference>
<comment type="similarity">
    <text evidence="2">Belongs to the multi antimicrobial extrusion (MATE) (TC 2.A.66.1) family.</text>
</comment>
<feature type="transmembrane region" description="Helical" evidence="9">
    <location>
        <begin position="226"/>
        <end position="251"/>
    </location>
</feature>
<feature type="region of interest" description="Disordered" evidence="8">
    <location>
        <begin position="1"/>
        <end position="38"/>
    </location>
</feature>
<dbReference type="InterPro" id="IPR048279">
    <property type="entry name" value="MdtK-like"/>
</dbReference>
<feature type="transmembrane region" description="Helical" evidence="9">
    <location>
        <begin position="81"/>
        <end position="105"/>
    </location>
</feature>
<feature type="compositionally biased region" description="Pro residues" evidence="8">
    <location>
        <begin position="1"/>
        <end position="18"/>
    </location>
</feature>
<keyword evidence="11" id="KW-1185">Reference proteome</keyword>
<feature type="transmembrane region" description="Helical" evidence="9">
    <location>
        <begin position="345"/>
        <end position="371"/>
    </location>
</feature>
<feature type="transmembrane region" description="Helical" evidence="9">
    <location>
        <begin position="126"/>
        <end position="147"/>
    </location>
</feature>
<protein>
    <submittedName>
        <fullName evidence="10">MATE family efflux transporter</fullName>
    </submittedName>
</protein>
<sequence>MSQPSVPAPEAAPPPEPTQAPEATQPPEAAQPPEVAAPPRAVDASARRILGLALPALVVLAAEPLYVLVDTAVLGHLGSVPLAALAVGGPVMTLVVWIGTVTAYGTTGRAARRFGYGDRAAAVAEGVQSSWLALSAGLLLAVAMQFAAGPLARTVAGSGSPEVVDGAALWLRIAAIGAPGLLLAAAGNGWMRGVQDTRRPLWFVLGPNLLSALLCPLLVYPAGLGLAGSAIANAIAQTISGLLFAGALVAERVPLAPRPRVIGRQLVLSRDLLIRGAAFQASFLSATTVAARFGVAAVGAHQIALQLWFFTALLLDALAIAAQALVGAALGAGDATSARLLARRVAVFGGFCGVGFAVLIGAGAGVIPGWFSTDPQVRDQALLAWPWFAAMQPLAGVVFALDGVLIGAGDVRYLRDLTVLGALGGFLPAIWLTYALDLGLGGIWAGLTLFVVIRLVGLLLRMRSGRWLVLGATR</sequence>
<evidence type="ECO:0000256" key="6">
    <source>
        <dbReference type="ARBA" id="ARBA00022989"/>
    </source>
</evidence>
<dbReference type="EMBL" id="BONX01000023">
    <property type="protein sequence ID" value="GIG96773.1"/>
    <property type="molecule type" value="Genomic_DNA"/>
</dbReference>
<dbReference type="RefSeq" id="WP_203858311.1">
    <property type="nucleotide sequence ID" value="NZ_BAAAZQ010000001.1"/>
</dbReference>
<gene>
    <name evidence="10" type="ORF">Pma05_33460</name>
</gene>
<evidence type="ECO:0000256" key="4">
    <source>
        <dbReference type="ARBA" id="ARBA00022475"/>
    </source>
</evidence>
<feature type="transmembrane region" description="Helical" evidence="9">
    <location>
        <begin position="201"/>
        <end position="220"/>
    </location>
</feature>
<dbReference type="InterPro" id="IPR044644">
    <property type="entry name" value="DinF-like"/>
</dbReference>
<dbReference type="CDD" id="cd13136">
    <property type="entry name" value="MATE_DinF_like"/>
    <property type="match status" value="1"/>
</dbReference>
<evidence type="ECO:0000313" key="10">
    <source>
        <dbReference type="EMBL" id="GIG96773.1"/>
    </source>
</evidence>